<keyword evidence="3 6" id="KW-0312">Gluconeogenesis</keyword>
<dbReference type="InterPro" id="IPR029033">
    <property type="entry name" value="His_PPase_superfam"/>
</dbReference>
<evidence type="ECO:0000256" key="9">
    <source>
        <dbReference type="PIRSR" id="PIRSR613078-3"/>
    </source>
</evidence>
<dbReference type="OrthoDB" id="9781415at2"/>
<dbReference type="Gene3D" id="3.40.50.1240">
    <property type="entry name" value="Phosphoglycerate mutase-like"/>
    <property type="match status" value="1"/>
</dbReference>
<dbReference type="PANTHER" id="PTHR11931">
    <property type="entry name" value="PHOSPHOGLYCERATE MUTASE"/>
    <property type="match status" value="1"/>
</dbReference>
<feature type="binding site" evidence="6 8">
    <location>
        <begin position="20"/>
        <end position="21"/>
    </location>
    <ligand>
        <name>substrate</name>
    </ligand>
</feature>
<dbReference type="RefSeq" id="WP_035314847.1">
    <property type="nucleotide sequence ID" value="NZ_AODH01000031.1"/>
</dbReference>
<evidence type="ECO:0000256" key="7">
    <source>
        <dbReference type="PIRSR" id="PIRSR613078-1"/>
    </source>
</evidence>
<dbReference type="NCBIfam" id="TIGR01258">
    <property type="entry name" value="pgm_1"/>
    <property type="match status" value="1"/>
</dbReference>
<comment type="function">
    <text evidence="6 10">Catalyzes the interconversion of 2-phosphoglycerate and 3-phosphoglycerate.</text>
</comment>
<proteinExistence type="inferred from homology"/>
<evidence type="ECO:0000313" key="11">
    <source>
        <dbReference type="EMBL" id="EUJ39110.1"/>
    </source>
</evidence>
<evidence type="ECO:0000256" key="1">
    <source>
        <dbReference type="ARBA" id="ARBA00000380"/>
    </source>
</evidence>
<feature type="binding site" evidence="6 8">
    <location>
        <begin position="7"/>
        <end position="14"/>
    </location>
    <ligand>
        <name>substrate</name>
    </ligand>
</feature>
<keyword evidence="4 6" id="KW-0324">Glycolysis</keyword>
<dbReference type="Pfam" id="PF00300">
    <property type="entry name" value="His_Phos_1"/>
    <property type="match status" value="1"/>
</dbReference>
<dbReference type="InterPro" id="IPR001345">
    <property type="entry name" value="PG/BPGM_mutase_AS"/>
</dbReference>
<dbReference type="FunFam" id="3.40.50.1240:FF:000003">
    <property type="entry name" value="2,3-bisphosphoglycerate-dependent phosphoglycerate mutase"/>
    <property type="match status" value="1"/>
</dbReference>
<feature type="binding site" evidence="6 8">
    <location>
        <position position="59"/>
    </location>
    <ligand>
        <name>substrate</name>
    </ligand>
</feature>
<dbReference type="InterPro" id="IPR005952">
    <property type="entry name" value="Phosphogly_mut1"/>
</dbReference>
<dbReference type="EMBL" id="AODH01000031">
    <property type="protein sequence ID" value="EUJ39110.1"/>
    <property type="molecule type" value="Genomic_DNA"/>
</dbReference>
<feature type="binding site" evidence="6 8">
    <location>
        <begin position="182"/>
        <end position="183"/>
    </location>
    <ligand>
        <name>substrate</name>
    </ligand>
</feature>
<feature type="binding site" evidence="6 8">
    <location>
        <position position="97"/>
    </location>
    <ligand>
        <name>substrate</name>
    </ligand>
</feature>
<comment type="catalytic activity">
    <reaction evidence="1 6 10">
        <text>(2R)-2-phosphoglycerate = (2R)-3-phosphoglycerate</text>
        <dbReference type="Rhea" id="RHEA:15901"/>
        <dbReference type="ChEBI" id="CHEBI:58272"/>
        <dbReference type="ChEBI" id="CHEBI:58289"/>
        <dbReference type="EC" id="5.4.2.11"/>
    </reaction>
</comment>
<evidence type="ECO:0000256" key="3">
    <source>
        <dbReference type="ARBA" id="ARBA00022432"/>
    </source>
</evidence>
<feature type="active site" description="Tele-phosphohistidine intermediate" evidence="6 7">
    <location>
        <position position="8"/>
    </location>
</feature>
<gene>
    <name evidence="6" type="primary">gpmA</name>
    <name evidence="11" type="ORF">BCAMP_08155</name>
</gene>
<comment type="similarity">
    <text evidence="2 6">Belongs to the phosphoglycerate mutase family. BPG-dependent PGAM subfamily.</text>
</comment>
<feature type="active site" description="Proton donor/acceptor" evidence="6 7">
    <location>
        <position position="86"/>
    </location>
</feature>
<name>W7CR50_9LIST</name>
<dbReference type="AlphaFoldDB" id="W7CR50"/>
<feature type="binding site" evidence="6 8">
    <location>
        <begin position="86"/>
        <end position="89"/>
    </location>
    <ligand>
        <name>substrate</name>
    </ligand>
</feature>
<sequence>MKLVLIRHGQSEWNKRNLFTGWHDVELSEQGVAEAKQAGTLIKEANITFDHAFTSVLKRAVHTLNDVLAESNQDWLPVTKSWRLNERHYGALQGLNKEETAVKYGADKVLQWRRSYDVLPPLMLQTDPNHPSQDRRYQAIDQRMLPSGENLKVTLERVLPYWTDAIAPALLQGENVIVAAHGNSLRALIKYLENISDDDIMAVELPTGTPLVYELAADLTVTNKYYLT</sequence>
<dbReference type="HAMAP" id="MF_01039">
    <property type="entry name" value="PGAM_GpmA"/>
    <property type="match status" value="1"/>
</dbReference>
<dbReference type="GO" id="GO:0004619">
    <property type="term" value="F:phosphoglycerate mutase activity"/>
    <property type="evidence" value="ECO:0007669"/>
    <property type="project" value="UniProtKB-UniRule"/>
</dbReference>
<dbReference type="SUPFAM" id="SSF53254">
    <property type="entry name" value="Phosphoglycerate mutase-like"/>
    <property type="match status" value="1"/>
</dbReference>
<dbReference type="CDD" id="cd07067">
    <property type="entry name" value="HP_PGM_like"/>
    <property type="match status" value="1"/>
</dbReference>
<accession>W7CR50</accession>
<dbReference type="PATRIC" id="fig|1265861.3.peg.1602"/>
<dbReference type="NCBIfam" id="NF010713">
    <property type="entry name" value="PRK14115.1"/>
    <property type="match status" value="1"/>
</dbReference>
<keyword evidence="5 6" id="KW-0413">Isomerase</keyword>
<dbReference type="EC" id="5.4.2.11" evidence="6 10"/>
<evidence type="ECO:0000313" key="12">
    <source>
        <dbReference type="Proteomes" id="UP000019243"/>
    </source>
</evidence>
<evidence type="ECO:0000256" key="6">
    <source>
        <dbReference type="HAMAP-Rule" id="MF_01039"/>
    </source>
</evidence>
<organism evidence="11 12">
    <name type="scientific">Brochothrix campestris FSL F6-1037</name>
    <dbReference type="NCBI Taxonomy" id="1265861"/>
    <lineage>
        <taxon>Bacteria</taxon>
        <taxon>Bacillati</taxon>
        <taxon>Bacillota</taxon>
        <taxon>Bacilli</taxon>
        <taxon>Bacillales</taxon>
        <taxon>Listeriaceae</taxon>
        <taxon>Brochothrix</taxon>
    </lineage>
</organism>
<protein>
    <recommendedName>
        <fullName evidence="6 10">2,3-bisphosphoglycerate-dependent phosphoglycerate mutase</fullName>
        <shortName evidence="6">BPG-dependent PGAM</shortName>
        <shortName evidence="6">PGAM</shortName>
        <shortName evidence="6">Phosphoglyceromutase</shortName>
        <shortName evidence="6">dPGM</shortName>
        <ecNumber evidence="6 10">5.4.2.11</ecNumber>
    </recommendedName>
</protein>
<dbReference type="PIRSF" id="PIRSF000709">
    <property type="entry name" value="6PFK_2-Ptase"/>
    <property type="match status" value="1"/>
</dbReference>
<evidence type="ECO:0000256" key="5">
    <source>
        <dbReference type="ARBA" id="ARBA00023235"/>
    </source>
</evidence>
<dbReference type="Proteomes" id="UP000019243">
    <property type="component" value="Unassembled WGS sequence"/>
</dbReference>
<keyword evidence="12" id="KW-1185">Reference proteome</keyword>
<evidence type="ECO:0000256" key="10">
    <source>
        <dbReference type="RuleBase" id="RU004512"/>
    </source>
</evidence>
<evidence type="ECO:0000256" key="4">
    <source>
        <dbReference type="ARBA" id="ARBA00023152"/>
    </source>
</evidence>
<dbReference type="UniPathway" id="UPA00109">
    <property type="reaction ID" value="UER00186"/>
</dbReference>
<comment type="caution">
    <text evidence="11">The sequence shown here is derived from an EMBL/GenBank/DDBJ whole genome shotgun (WGS) entry which is preliminary data.</text>
</comment>
<feature type="binding site" evidence="6 8">
    <location>
        <begin position="113"/>
        <end position="114"/>
    </location>
    <ligand>
        <name>substrate</name>
    </ligand>
</feature>
<dbReference type="SMART" id="SM00855">
    <property type="entry name" value="PGAM"/>
    <property type="match status" value="1"/>
</dbReference>
<evidence type="ECO:0000256" key="2">
    <source>
        <dbReference type="ARBA" id="ARBA00006717"/>
    </source>
</evidence>
<comment type="pathway">
    <text evidence="6 10">Carbohydrate degradation; glycolysis; pyruvate from D-glyceraldehyde 3-phosphate: step 3/5.</text>
</comment>
<dbReference type="GO" id="GO:0006096">
    <property type="term" value="P:glycolytic process"/>
    <property type="evidence" value="ECO:0007669"/>
    <property type="project" value="UniProtKB-UniRule"/>
</dbReference>
<dbReference type="PROSITE" id="PS00175">
    <property type="entry name" value="PG_MUTASE"/>
    <property type="match status" value="1"/>
</dbReference>
<reference evidence="11 12" key="1">
    <citation type="submission" date="2012-12" db="EMBL/GenBank/DDBJ databases">
        <title>Novel taxa of Listeriaceae from agricultural environments in the United States.</title>
        <authorList>
            <person name="den Bakker H.C."/>
            <person name="Allred A."/>
            <person name="Warchocki S."/>
            <person name="Wright E.M."/>
            <person name="Burrell A."/>
            <person name="Nightingale K.K."/>
            <person name="Kephart D."/>
            <person name="Wiedmann M."/>
        </authorList>
    </citation>
    <scope>NUCLEOTIDE SEQUENCE [LARGE SCALE GENOMIC DNA]</scope>
    <source>
        <strain evidence="11 12">FSL F6-1037</strain>
    </source>
</reference>
<feature type="site" description="Transition state stabilizer" evidence="6 9">
    <location>
        <position position="181"/>
    </location>
</feature>
<dbReference type="InterPro" id="IPR013078">
    <property type="entry name" value="His_Pase_superF_clade-1"/>
</dbReference>
<dbReference type="GO" id="GO:0006094">
    <property type="term" value="P:gluconeogenesis"/>
    <property type="evidence" value="ECO:0007669"/>
    <property type="project" value="UniProtKB-UniRule"/>
</dbReference>
<dbReference type="STRING" id="1265861.BCAMP_08155"/>
<evidence type="ECO:0000256" key="8">
    <source>
        <dbReference type="PIRSR" id="PIRSR613078-2"/>
    </source>
</evidence>